<dbReference type="Proteomes" id="UP000274429">
    <property type="component" value="Unassembled WGS sequence"/>
</dbReference>
<evidence type="ECO:0000313" key="2">
    <source>
        <dbReference type="Proteomes" id="UP000274429"/>
    </source>
</evidence>
<keyword evidence="2" id="KW-1185">Reference proteome</keyword>
<accession>A0A0R3XAW5</accession>
<dbReference type="WBParaSite" id="TTAC_0001069201-mRNA-1">
    <property type="protein sequence ID" value="TTAC_0001069201-mRNA-1"/>
    <property type="gene ID" value="TTAC_0001069201"/>
</dbReference>
<evidence type="ECO:0000313" key="1">
    <source>
        <dbReference type="EMBL" id="VDM35655.1"/>
    </source>
</evidence>
<proteinExistence type="predicted"/>
<sequence>MDRYRVLSLIGEGAHGVVLKGRHKEVFVIFEIFCSRVNLLLLKRFLFAD</sequence>
<name>A0A0R3XAW5_HYDTA</name>
<evidence type="ECO:0000313" key="3">
    <source>
        <dbReference type="WBParaSite" id="TTAC_0001069201-mRNA-1"/>
    </source>
</evidence>
<dbReference type="SUPFAM" id="SSF56112">
    <property type="entry name" value="Protein kinase-like (PK-like)"/>
    <property type="match status" value="1"/>
</dbReference>
<reference evidence="3" key="1">
    <citation type="submission" date="2017-02" db="UniProtKB">
        <authorList>
            <consortium name="WormBaseParasite"/>
        </authorList>
    </citation>
    <scope>IDENTIFICATION</scope>
</reference>
<reference evidence="1 2" key="2">
    <citation type="submission" date="2018-11" db="EMBL/GenBank/DDBJ databases">
        <authorList>
            <consortium name="Pathogen Informatics"/>
        </authorList>
    </citation>
    <scope>NUCLEOTIDE SEQUENCE [LARGE SCALE GENOMIC DNA]</scope>
</reference>
<protein>
    <submittedName>
        <fullName evidence="3">Protein kinase domain-containing protein</fullName>
    </submittedName>
</protein>
<dbReference type="EMBL" id="UYWX01022031">
    <property type="protein sequence ID" value="VDM35655.1"/>
    <property type="molecule type" value="Genomic_DNA"/>
</dbReference>
<dbReference type="InterPro" id="IPR011009">
    <property type="entry name" value="Kinase-like_dom_sf"/>
</dbReference>
<organism evidence="3">
    <name type="scientific">Hydatigena taeniaeformis</name>
    <name type="common">Feline tapeworm</name>
    <name type="synonym">Taenia taeniaeformis</name>
    <dbReference type="NCBI Taxonomy" id="6205"/>
    <lineage>
        <taxon>Eukaryota</taxon>
        <taxon>Metazoa</taxon>
        <taxon>Spiralia</taxon>
        <taxon>Lophotrochozoa</taxon>
        <taxon>Platyhelminthes</taxon>
        <taxon>Cestoda</taxon>
        <taxon>Eucestoda</taxon>
        <taxon>Cyclophyllidea</taxon>
        <taxon>Taeniidae</taxon>
        <taxon>Hydatigera</taxon>
    </lineage>
</organism>
<dbReference type="AlphaFoldDB" id="A0A0R3XAW5"/>
<gene>
    <name evidence="1" type="ORF">TTAC_LOCUS10675</name>
</gene>